<evidence type="ECO:0000256" key="1">
    <source>
        <dbReference type="ARBA" id="ARBA00022801"/>
    </source>
</evidence>
<keyword evidence="2" id="KW-0347">Helicase</keyword>
<keyword evidence="1" id="KW-0378">Hydrolase</keyword>
<name>X1FM38_9ZZZZ</name>
<reference evidence="4" key="1">
    <citation type="journal article" date="2014" name="Front. Microbiol.">
        <title>High frequency of phylogenetically diverse reductive dehalogenase-homologous genes in deep subseafloor sedimentary metagenomes.</title>
        <authorList>
            <person name="Kawai M."/>
            <person name="Futagami T."/>
            <person name="Toyoda A."/>
            <person name="Takaki Y."/>
            <person name="Nishi S."/>
            <person name="Hori S."/>
            <person name="Arai W."/>
            <person name="Tsubouchi T."/>
            <person name="Morono Y."/>
            <person name="Uchiyama I."/>
            <person name="Ito T."/>
            <person name="Fujiyama A."/>
            <person name="Inagaki F."/>
            <person name="Takami H."/>
        </authorList>
    </citation>
    <scope>NUCLEOTIDE SEQUENCE</scope>
    <source>
        <strain evidence="4">Expedition CK06-06</strain>
    </source>
</reference>
<proteinExistence type="predicted"/>
<feature type="non-terminal residue" evidence="4">
    <location>
        <position position="1"/>
    </location>
</feature>
<feature type="domain" description="ATP-dependent DNA helicase RecG" evidence="3">
    <location>
        <begin position="72"/>
        <end position="139"/>
    </location>
</feature>
<comment type="caution">
    <text evidence="4">The sequence shown here is derived from an EMBL/GenBank/DDBJ whole genome shotgun (WGS) entry which is preliminary data.</text>
</comment>
<dbReference type="Pfam" id="PF19833">
    <property type="entry name" value="RecG_dom3_C"/>
    <property type="match status" value="1"/>
</dbReference>
<dbReference type="PANTHER" id="PTHR47964:SF1">
    <property type="entry name" value="ATP-DEPENDENT DNA HELICASE HOMOLOG RECG, CHLOROPLASTIC"/>
    <property type="match status" value="1"/>
</dbReference>
<dbReference type="AlphaFoldDB" id="X1FM38"/>
<evidence type="ECO:0000259" key="3">
    <source>
        <dbReference type="Pfam" id="PF19833"/>
    </source>
</evidence>
<dbReference type="PANTHER" id="PTHR47964">
    <property type="entry name" value="ATP-DEPENDENT DNA HELICASE HOMOLOG RECG, CHLOROPLASTIC"/>
    <property type="match status" value="1"/>
</dbReference>
<evidence type="ECO:0000313" key="4">
    <source>
        <dbReference type="EMBL" id="GAH46012.1"/>
    </source>
</evidence>
<dbReference type="InterPro" id="IPR047112">
    <property type="entry name" value="RecG/Mfd"/>
</dbReference>
<dbReference type="SUPFAM" id="SSF52540">
    <property type="entry name" value="P-loop containing nucleoside triphosphate hydrolases"/>
    <property type="match status" value="1"/>
</dbReference>
<dbReference type="EMBL" id="BARU01010226">
    <property type="protein sequence ID" value="GAH46012.1"/>
    <property type="molecule type" value="Genomic_DNA"/>
</dbReference>
<organism evidence="4">
    <name type="scientific">marine sediment metagenome</name>
    <dbReference type="NCBI Taxonomy" id="412755"/>
    <lineage>
        <taxon>unclassified sequences</taxon>
        <taxon>metagenomes</taxon>
        <taxon>ecological metagenomes</taxon>
    </lineage>
</organism>
<dbReference type="InterPro" id="IPR045562">
    <property type="entry name" value="RecG_dom3_C"/>
</dbReference>
<dbReference type="GO" id="GO:0016787">
    <property type="term" value="F:hydrolase activity"/>
    <property type="evidence" value="ECO:0007669"/>
    <property type="project" value="UniProtKB-KW"/>
</dbReference>
<dbReference type="InterPro" id="IPR027417">
    <property type="entry name" value="P-loop_NTPase"/>
</dbReference>
<keyword evidence="2" id="KW-0067">ATP-binding</keyword>
<gene>
    <name evidence="4" type="ORF">S03H2_19563</name>
</gene>
<sequence>ILVSTTVIEVGIDIPNASLMLIEKCRTFWLSSASSAQRKNRQGCQTSHCFLLTGQKISQQAKERIKIMCKVNDGFLLAEEDLKLRGPGEFFGTRQWGMLNLKIADLIKDAQVLYLARKEAFQLVRKDPELKNYPQLWEEINRRFVQQLDLVKVG</sequence>
<accession>X1FM38</accession>
<dbReference type="Gene3D" id="3.40.50.300">
    <property type="entry name" value="P-loop containing nucleotide triphosphate hydrolases"/>
    <property type="match status" value="1"/>
</dbReference>
<dbReference type="GO" id="GO:0003678">
    <property type="term" value="F:DNA helicase activity"/>
    <property type="evidence" value="ECO:0007669"/>
    <property type="project" value="TreeGrafter"/>
</dbReference>
<evidence type="ECO:0000256" key="2">
    <source>
        <dbReference type="ARBA" id="ARBA00022806"/>
    </source>
</evidence>
<protein>
    <recommendedName>
        <fullName evidence="3">ATP-dependent DNA helicase RecG domain-containing protein</fullName>
    </recommendedName>
</protein>
<keyword evidence="2" id="KW-0547">Nucleotide-binding</keyword>
<dbReference type="GO" id="GO:0006281">
    <property type="term" value="P:DNA repair"/>
    <property type="evidence" value="ECO:0007669"/>
    <property type="project" value="InterPro"/>
</dbReference>